<evidence type="ECO:0000313" key="2">
    <source>
        <dbReference type="Proteomes" id="UP000324924"/>
    </source>
</evidence>
<dbReference type="KEGG" id="nabu:FZC36_01285"/>
<dbReference type="AlphaFoldDB" id="A0A5C0UH77"/>
<dbReference type="Proteomes" id="UP000324924">
    <property type="component" value="Chromosome"/>
</dbReference>
<evidence type="ECO:0000313" key="1">
    <source>
        <dbReference type="EMBL" id="QEK39067.1"/>
    </source>
</evidence>
<organism evidence="1 2">
    <name type="scientific">Candidatus Nesciobacter abundans</name>
    <dbReference type="NCBI Taxonomy" id="2601668"/>
    <lineage>
        <taxon>Bacteria</taxon>
        <taxon>Pseudomonadati</taxon>
        <taxon>Pseudomonadota</taxon>
        <taxon>Alphaproteobacteria</taxon>
        <taxon>Holosporales</taxon>
        <taxon>Holosporaceae</taxon>
        <taxon>Candidatus Nesciobacter</taxon>
    </lineage>
</organism>
<gene>
    <name evidence="1" type="ORF">FZC36_01285</name>
</gene>
<dbReference type="EMBL" id="CP043314">
    <property type="protein sequence ID" value="QEK39067.1"/>
    <property type="molecule type" value="Genomic_DNA"/>
</dbReference>
<protein>
    <submittedName>
        <fullName evidence="1">Uncharacterized protein</fullName>
    </submittedName>
</protein>
<accession>A0A5C0UH77</accession>
<sequence>MISGKKTLLKKISNKVTSLILYTHACLFFNNKLRAANNEINLRINQSSNINKSSSVMEKSKKKHQELCKQIFQESHKKYKIESENDKSKECIRVFSKQKKCIKTYNGLEDSLENETNENTTSSAEHKKSEAPKELPYKFIIIKGDNINMPTSFKKLTKENVKQIISSYFIPNLKINYNESVFNEEIKKDLMCILTGKNEKSKASCKNNSLYIHIQDVSVILFDKKAYFNVFLKFYSGKNFIYEIKITKNIDKITENSVEKELHEISKHISKKLLEFIK</sequence>
<name>A0A5C0UH77_9PROT</name>
<keyword evidence="2" id="KW-1185">Reference proteome</keyword>
<proteinExistence type="predicted"/>
<dbReference type="RefSeq" id="WP_148972190.1">
    <property type="nucleotide sequence ID" value="NZ_CP043314.1"/>
</dbReference>
<reference evidence="1 2" key="1">
    <citation type="submission" date="2019-08" db="EMBL/GenBank/DDBJ databases">
        <title>Highly reduced genomes of protist endosymbionts show evolutionary convergence.</title>
        <authorList>
            <person name="George E."/>
            <person name="Husnik F."/>
            <person name="Tashyreva D."/>
            <person name="Prokopchuk G."/>
            <person name="Horak A."/>
            <person name="Kwong W.K."/>
            <person name="Lukes J."/>
            <person name="Keeling P.J."/>
        </authorList>
    </citation>
    <scope>NUCLEOTIDE SEQUENCE [LARGE SCALE GENOMIC DNA]</scope>
    <source>
        <strain evidence="1">1604HC</strain>
    </source>
</reference>